<comment type="caution">
    <text evidence="1">The sequence shown here is derived from an EMBL/GenBank/DDBJ whole genome shotgun (WGS) entry which is preliminary data.</text>
</comment>
<evidence type="ECO:0000313" key="1">
    <source>
        <dbReference type="EMBL" id="KAI4861691.1"/>
    </source>
</evidence>
<name>A0ACB9YR86_9PEZI</name>
<dbReference type="Proteomes" id="UP001497700">
    <property type="component" value="Unassembled WGS sequence"/>
</dbReference>
<protein>
    <submittedName>
        <fullName evidence="1">Uncharacterized protein</fullName>
    </submittedName>
</protein>
<accession>A0ACB9YR86</accession>
<gene>
    <name evidence="1" type="ORF">F4820DRAFT_464504</name>
</gene>
<evidence type="ECO:0000313" key="2">
    <source>
        <dbReference type="Proteomes" id="UP001497700"/>
    </source>
</evidence>
<keyword evidence="2" id="KW-1185">Reference proteome</keyword>
<reference evidence="1 2" key="1">
    <citation type="journal article" date="2022" name="New Phytol.">
        <title>Ecological generalism drives hyperdiversity of secondary metabolite gene clusters in xylarialean endophytes.</title>
        <authorList>
            <person name="Franco M.E.E."/>
            <person name="Wisecaver J.H."/>
            <person name="Arnold A.E."/>
            <person name="Ju Y.M."/>
            <person name="Slot J.C."/>
            <person name="Ahrendt S."/>
            <person name="Moore L.P."/>
            <person name="Eastman K.E."/>
            <person name="Scott K."/>
            <person name="Konkel Z."/>
            <person name="Mondo S.J."/>
            <person name="Kuo A."/>
            <person name="Hayes R.D."/>
            <person name="Haridas S."/>
            <person name="Andreopoulos B."/>
            <person name="Riley R."/>
            <person name="LaButti K."/>
            <person name="Pangilinan J."/>
            <person name="Lipzen A."/>
            <person name="Amirebrahimi M."/>
            <person name="Yan J."/>
            <person name="Adam C."/>
            <person name="Keymanesh K."/>
            <person name="Ng V."/>
            <person name="Louie K."/>
            <person name="Northen T."/>
            <person name="Drula E."/>
            <person name="Henrissat B."/>
            <person name="Hsieh H.M."/>
            <person name="Youens-Clark K."/>
            <person name="Lutzoni F."/>
            <person name="Miadlikowska J."/>
            <person name="Eastwood D.C."/>
            <person name="Hamelin R.C."/>
            <person name="Grigoriev I.V."/>
            <person name="U'Ren J.M."/>
        </authorList>
    </citation>
    <scope>NUCLEOTIDE SEQUENCE [LARGE SCALE GENOMIC DNA]</scope>
    <source>
        <strain evidence="1 2">CBS 119005</strain>
    </source>
</reference>
<sequence length="261" mass="28013">MGDEKPEKGDQVSWKWGGGAPEGTVAETKDHGAIEIKSKRGNTIKKKADPGNPAVHIERSGNDVVKRASELTVEIKSSGKGGKGGNGQGEKRKAKDQDPEIVEDSVGDDEVGEGKDGYDVEGIESDGDDKGPHTMNEQGKEVKKGGKEANKKQKREEDEHEVDGIHDSIDEAEVDISSASEEDEEDEAAANNTDEEDAEVDDDEVVEIVDPAVDQAQKPRESNNTARNNSSQKADGQSKKDVAPQQQGGRISTRTRTKVTA</sequence>
<proteinExistence type="predicted"/>
<dbReference type="EMBL" id="MU393545">
    <property type="protein sequence ID" value="KAI4861691.1"/>
    <property type="molecule type" value="Genomic_DNA"/>
</dbReference>
<organism evidence="1 2">
    <name type="scientific">Hypoxylon rubiginosum</name>
    <dbReference type="NCBI Taxonomy" id="110542"/>
    <lineage>
        <taxon>Eukaryota</taxon>
        <taxon>Fungi</taxon>
        <taxon>Dikarya</taxon>
        <taxon>Ascomycota</taxon>
        <taxon>Pezizomycotina</taxon>
        <taxon>Sordariomycetes</taxon>
        <taxon>Xylariomycetidae</taxon>
        <taxon>Xylariales</taxon>
        <taxon>Hypoxylaceae</taxon>
        <taxon>Hypoxylon</taxon>
    </lineage>
</organism>